<dbReference type="SMART" id="SM00737">
    <property type="entry name" value="ML"/>
    <property type="match status" value="1"/>
</dbReference>
<proteinExistence type="inferred from homology"/>
<evidence type="ECO:0000256" key="1">
    <source>
        <dbReference type="ARBA" id="ARBA00004613"/>
    </source>
</evidence>
<evidence type="ECO:0000256" key="2">
    <source>
        <dbReference type="ARBA" id="ARBA00006370"/>
    </source>
</evidence>
<dbReference type="GeneID" id="129798247"/>
<protein>
    <recommendedName>
        <fullName evidence="4">MD-2-related lipid-recognition domain-containing protein</fullName>
    </recommendedName>
</protein>
<dbReference type="KEGG" id="ppap:129798247"/>
<dbReference type="RefSeq" id="XP_055697261.1">
    <property type="nucleotide sequence ID" value="XM_055841286.1"/>
</dbReference>
<dbReference type="EnsemblMetazoa" id="PPAI010333-RA">
    <property type="protein sequence ID" value="PPAI010333-PA"/>
    <property type="gene ID" value="PPAI010333"/>
</dbReference>
<feature type="domain" description="MD-2-related lipid-recognition" evidence="4">
    <location>
        <begin position="21"/>
        <end position="148"/>
    </location>
</feature>
<evidence type="ECO:0000313" key="6">
    <source>
        <dbReference type="Proteomes" id="UP000092462"/>
    </source>
</evidence>
<dbReference type="FunFam" id="2.60.40.770:FF:000001">
    <property type="entry name" value="NPC intracellular cholesterol transporter 2"/>
    <property type="match status" value="1"/>
</dbReference>
<dbReference type="Pfam" id="PF02221">
    <property type="entry name" value="E1_DerP2_DerF2"/>
    <property type="match status" value="1"/>
</dbReference>
<dbReference type="SUPFAM" id="SSF81296">
    <property type="entry name" value="E set domains"/>
    <property type="match status" value="1"/>
</dbReference>
<sequence>MIRYLILAALVPAILANTEGVTSCSGNPPLPTQTTVLGCSQTPCDIKLGERTGIEFIFTAPRDIPTFKPKARAYVLGIGIDHSLPEDITENACKNLSAGECPIPAGTVVAYNFQLVVSSSYPPTNNIDVDISLVDQNNSVIACSRIRINAIR</sequence>
<accession>A0A1B0DP97</accession>
<dbReference type="VEuPathDB" id="VectorBase:PPAPM1_000763"/>
<name>A0A1B0DP97_PHLPP</name>
<dbReference type="OrthoDB" id="6489092at2759"/>
<reference evidence="5" key="1">
    <citation type="submission" date="2022-08" db="UniProtKB">
        <authorList>
            <consortium name="EnsemblMetazoa"/>
        </authorList>
    </citation>
    <scope>IDENTIFICATION</scope>
    <source>
        <strain evidence="5">Israel</strain>
    </source>
</reference>
<keyword evidence="3" id="KW-0964">Secreted</keyword>
<evidence type="ECO:0000256" key="3">
    <source>
        <dbReference type="ARBA" id="ARBA00022525"/>
    </source>
</evidence>
<dbReference type="EMBL" id="AJVK01018123">
    <property type="status" value="NOT_ANNOTATED_CDS"/>
    <property type="molecule type" value="Genomic_DNA"/>
</dbReference>
<comment type="similarity">
    <text evidence="2">Belongs to the NPC2 family.</text>
</comment>
<evidence type="ECO:0000259" key="4">
    <source>
        <dbReference type="SMART" id="SM00737"/>
    </source>
</evidence>
<organism evidence="5 6">
    <name type="scientific">Phlebotomus papatasi</name>
    <name type="common">Sandfly</name>
    <dbReference type="NCBI Taxonomy" id="29031"/>
    <lineage>
        <taxon>Eukaryota</taxon>
        <taxon>Metazoa</taxon>
        <taxon>Ecdysozoa</taxon>
        <taxon>Arthropoda</taxon>
        <taxon>Hexapoda</taxon>
        <taxon>Insecta</taxon>
        <taxon>Pterygota</taxon>
        <taxon>Neoptera</taxon>
        <taxon>Endopterygota</taxon>
        <taxon>Diptera</taxon>
        <taxon>Nematocera</taxon>
        <taxon>Psychodoidea</taxon>
        <taxon>Psychodidae</taxon>
        <taxon>Phlebotomus</taxon>
        <taxon>Phlebotomus</taxon>
    </lineage>
</organism>
<dbReference type="Proteomes" id="UP000092462">
    <property type="component" value="Unassembled WGS sequence"/>
</dbReference>
<evidence type="ECO:0000313" key="5">
    <source>
        <dbReference type="EnsemblMetazoa" id="PPAI010333-PA"/>
    </source>
</evidence>
<dbReference type="AlphaFoldDB" id="A0A1B0DP97"/>
<dbReference type="InterPro" id="IPR014756">
    <property type="entry name" value="Ig_E-set"/>
</dbReference>
<comment type="subcellular location">
    <subcellularLocation>
        <location evidence="1">Secreted</location>
    </subcellularLocation>
</comment>
<dbReference type="Gene3D" id="2.60.40.770">
    <property type="match status" value="1"/>
</dbReference>
<keyword evidence="6" id="KW-1185">Reference proteome</keyword>
<dbReference type="GO" id="GO:0005576">
    <property type="term" value="C:extracellular region"/>
    <property type="evidence" value="ECO:0007669"/>
    <property type="project" value="UniProtKB-SubCell"/>
</dbReference>
<dbReference type="InterPro" id="IPR003172">
    <property type="entry name" value="ML_dom"/>
</dbReference>
<dbReference type="VEuPathDB" id="VectorBase:PPAI010333"/>